<evidence type="ECO:0000313" key="2">
    <source>
        <dbReference type="EMBL" id="JAH78610.1"/>
    </source>
</evidence>
<sequence>MSSTMTRKYDMGAIFFQLLGRQKLGISVILYVHCYAMPMPWINKFPNFVK</sequence>
<proteinExistence type="predicted"/>
<evidence type="ECO:0000256" key="1">
    <source>
        <dbReference type="SAM" id="Phobius"/>
    </source>
</evidence>
<reference evidence="2" key="2">
    <citation type="journal article" date="2015" name="Fish Shellfish Immunol.">
        <title>Early steps in the European eel (Anguilla anguilla)-Vibrio vulnificus interaction in the gills: Role of the RtxA13 toxin.</title>
        <authorList>
            <person name="Callol A."/>
            <person name="Pajuelo D."/>
            <person name="Ebbesson L."/>
            <person name="Teles M."/>
            <person name="MacKenzie S."/>
            <person name="Amaro C."/>
        </authorList>
    </citation>
    <scope>NUCLEOTIDE SEQUENCE</scope>
</reference>
<keyword evidence="1" id="KW-1133">Transmembrane helix</keyword>
<keyword evidence="1" id="KW-0812">Transmembrane</keyword>
<reference evidence="2" key="1">
    <citation type="submission" date="2014-11" db="EMBL/GenBank/DDBJ databases">
        <authorList>
            <person name="Amaro Gonzalez C."/>
        </authorList>
    </citation>
    <scope>NUCLEOTIDE SEQUENCE</scope>
</reference>
<dbReference type="EMBL" id="GBXM01029967">
    <property type="protein sequence ID" value="JAH78610.1"/>
    <property type="molecule type" value="Transcribed_RNA"/>
</dbReference>
<name>A0A0E9VMG5_ANGAN</name>
<feature type="transmembrane region" description="Helical" evidence="1">
    <location>
        <begin position="24"/>
        <end position="42"/>
    </location>
</feature>
<organism evidence="2">
    <name type="scientific">Anguilla anguilla</name>
    <name type="common">European freshwater eel</name>
    <name type="synonym">Muraena anguilla</name>
    <dbReference type="NCBI Taxonomy" id="7936"/>
    <lineage>
        <taxon>Eukaryota</taxon>
        <taxon>Metazoa</taxon>
        <taxon>Chordata</taxon>
        <taxon>Craniata</taxon>
        <taxon>Vertebrata</taxon>
        <taxon>Euteleostomi</taxon>
        <taxon>Actinopterygii</taxon>
        <taxon>Neopterygii</taxon>
        <taxon>Teleostei</taxon>
        <taxon>Anguilliformes</taxon>
        <taxon>Anguillidae</taxon>
        <taxon>Anguilla</taxon>
    </lineage>
</organism>
<protein>
    <submittedName>
        <fullName evidence="2">Uncharacterized protein</fullName>
    </submittedName>
</protein>
<accession>A0A0E9VMG5</accession>
<dbReference type="AlphaFoldDB" id="A0A0E9VMG5"/>
<keyword evidence="1" id="KW-0472">Membrane</keyword>